<feature type="domain" description="VOC" evidence="2">
    <location>
        <begin position="4"/>
        <end position="149"/>
    </location>
</feature>
<evidence type="ECO:0000313" key="3">
    <source>
        <dbReference type="EMBL" id="MEB4592702.1"/>
    </source>
</evidence>
<dbReference type="PANTHER" id="PTHR43048:SF3">
    <property type="entry name" value="METHYLMALONYL-COA EPIMERASE, MITOCHONDRIAL"/>
    <property type="match status" value="1"/>
</dbReference>
<evidence type="ECO:0000256" key="1">
    <source>
        <dbReference type="ARBA" id="ARBA00022723"/>
    </source>
</evidence>
<dbReference type="SUPFAM" id="SSF54593">
    <property type="entry name" value="Glyoxalase/Bleomycin resistance protein/Dihydroxybiphenyl dioxygenase"/>
    <property type="match status" value="1"/>
</dbReference>
<dbReference type="Proteomes" id="UP001308005">
    <property type="component" value="Unassembled WGS sequence"/>
</dbReference>
<accession>A0ABU6D2W7</accession>
<proteinExistence type="predicted"/>
<comment type="caution">
    <text evidence="3">The sequence shown here is derived from an EMBL/GenBank/DDBJ whole genome shotgun (WGS) entry which is preliminary data.</text>
</comment>
<protein>
    <submittedName>
        <fullName evidence="3">VOC family protein</fullName>
    </submittedName>
</protein>
<reference evidence="4" key="1">
    <citation type="submission" date="2023-07" db="EMBL/GenBank/DDBJ databases">
        <title>The carbon used by Thiothrix.</title>
        <authorList>
            <person name="Chen L."/>
        </authorList>
    </citation>
    <scope>NUCLEOTIDE SEQUENCE [LARGE SCALE GENOMIC DNA]</scope>
</reference>
<dbReference type="InterPro" id="IPR004360">
    <property type="entry name" value="Glyas_Fos-R_dOase_dom"/>
</dbReference>
<reference evidence="3 4" key="2">
    <citation type="submission" date="2024-01" db="EMBL/GenBank/DDBJ databases">
        <authorList>
            <person name="Xie X."/>
        </authorList>
    </citation>
    <scope>NUCLEOTIDE SEQUENCE [LARGE SCALE GENOMIC DNA]</scope>
    <source>
        <strain evidence="3">SCUT-1</strain>
    </source>
</reference>
<keyword evidence="1" id="KW-0479">Metal-binding</keyword>
<dbReference type="PROSITE" id="PS51819">
    <property type="entry name" value="VOC"/>
    <property type="match status" value="1"/>
</dbReference>
<dbReference type="InterPro" id="IPR029068">
    <property type="entry name" value="Glyas_Bleomycin-R_OHBP_Dase"/>
</dbReference>
<evidence type="ECO:0000313" key="4">
    <source>
        <dbReference type="Proteomes" id="UP001308005"/>
    </source>
</evidence>
<dbReference type="InterPro" id="IPR037523">
    <property type="entry name" value="VOC_core"/>
</dbReference>
<evidence type="ECO:0000259" key="2">
    <source>
        <dbReference type="PROSITE" id="PS51819"/>
    </source>
</evidence>
<dbReference type="RefSeq" id="WP_324697143.1">
    <property type="nucleotide sequence ID" value="NZ_JAYMYJ010000142.1"/>
</dbReference>
<dbReference type="InterPro" id="IPR051785">
    <property type="entry name" value="MMCE/EMCE_epimerase"/>
</dbReference>
<dbReference type="EMBL" id="JAYMYJ010000142">
    <property type="protein sequence ID" value="MEB4592702.1"/>
    <property type="molecule type" value="Genomic_DNA"/>
</dbReference>
<dbReference type="PANTHER" id="PTHR43048">
    <property type="entry name" value="METHYLMALONYL-COA EPIMERASE"/>
    <property type="match status" value="1"/>
</dbReference>
<name>A0ABU6D2W7_9GAMM</name>
<sequence>MKVRYVHTNIVTKDWQRLAAFYQQALDCERLEPGLDIGGKWLADGTGVPDAKLTGIHLRLPGYGTTGPTLELFEYVEQPARPEPPAANRPGYGHMAFEVSDVEAVRSRILEHGGQDLGVPVAHPLPGHGTITFTYMTDPEGNILELQSWDGVSRYGALDS</sequence>
<organism evidence="3 4">
    <name type="scientific">Candidatus Thiothrix phosphatis</name>
    <dbReference type="NCBI Taxonomy" id="3112415"/>
    <lineage>
        <taxon>Bacteria</taxon>
        <taxon>Pseudomonadati</taxon>
        <taxon>Pseudomonadota</taxon>
        <taxon>Gammaproteobacteria</taxon>
        <taxon>Thiotrichales</taxon>
        <taxon>Thiotrichaceae</taxon>
        <taxon>Thiothrix</taxon>
    </lineage>
</organism>
<gene>
    <name evidence="3" type="ORF">VSS37_17090</name>
</gene>
<keyword evidence="4" id="KW-1185">Reference proteome</keyword>
<dbReference type="Pfam" id="PF00903">
    <property type="entry name" value="Glyoxalase"/>
    <property type="match status" value="1"/>
</dbReference>
<dbReference type="Gene3D" id="3.10.180.10">
    <property type="entry name" value="2,3-Dihydroxybiphenyl 1,2-Dioxygenase, domain 1"/>
    <property type="match status" value="1"/>
</dbReference>